<organism evidence="2 3">
    <name type="scientific">Aphanomyces stellatus</name>
    <dbReference type="NCBI Taxonomy" id="120398"/>
    <lineage>
        <taxon>Eukaryota</taxon>
        <taxon>Sar</taxon>
        <taxon>Stramenopiles</taxon>
        <taxon>Oomycota</taxon>
        <taxon>Saprolegniomycetes</taxon>
        <taxon>Saprolegniales</taxon>
        <taxon>Verrucalvaceae</taxon>
        <taxon>Aphanomyces</taxon>
    </lineage>
</organism>
<protein>
    <submittedName>
        <fullName evidence="2">Aste57867_1370 protein</fullName>
    </submittedName>
</protein>
<keyword evidence="3" id="KW-1185">Reference proteome</keyword>
<dbReference type="EMBL" id="VJMH01000105">
    <property type="protein sequence ID" value="KAF0718954.1"/>
    <property type="molecule type" value="Genomic_DNA"/>
</dbReference>
<accession>A0A485K995</accession>
<sequence length="125" mass="13627">MNDSCAQGSTKKIGHLSQLAAPWPFSKVIQRVLDAFVDVGDVIDAAAYFEQVELDVVVFKRAPERVGRVGGLGNADFIAEDVDPLAVDIVRGFCVQETRNVFRDDNKSWIAWPPSATVLVQASPP</sequence>
<dbReference type="Proteomes" id="UP000332933">
    <property type="component" value="Unassembled WGS sequence"/>
</dbReference>
<evidence type="ECO:0000313" key="2">
    <source>
        <dbReference type="EMBL" id="VFT78588.1"/>
    </source>
</evidence>
<evidence type="ECO:0000313" key="3">
    <source>
        <dbReference type="Proteomes" id="UP000332933"/>
    </source>
</evidence>
<dbReference type="EMBL" id="CAADRA010000105">
    <property type="protein sequence ID" value="VFT78588.1"/>
    <property type="molecule type" value="Genomic_DNA"/>
</dbReference>
<gene>
    <name evidence="2" type="primary">Aste57867_1370</name>
    <name evidence="1" type="ORF">As57867_001369</name>
    <name evidence="2" type="ORF">ASTE57867_1370</name>
</gene>
<reference evidence="1" key="2">
    <citation type="submission" date="2019-06" db="EMBL/GenBank/DDBJ databases">
        <title>Genomics analysis of Aphanomyces spp. identifies a new class of oomycete effector associated with host adaptation.</title>
        <authorList>
            <person name="Gaulin E."/>
        </authorList>
    </citation>
    <scope>NUCLEOTIDE SEQUENCE</scope>
    <source>
        <strain evidence="1">CBS 578.67</strain>
    </source>
</reference>
<name>A0A485K995_9STRA</name>
<reference evidence="2 3" key="1">
    <citation type="submission" date="2019-03" db="EMBL/GenBank/DDBJ databases">
        <authorList>
            <person name="Gaulin E."/>
            <person name="Dumas B."/>
        </authorList>
    </citation>
    <scope>NUCLEOTIDE SEQUENCE [LARGE SCALE GENOMIC DNA]</scope>
    <source>
        <strain evidence="2">CBS 568.67</strain>
    </source>
</reference>
<evidence type="ECO:0000313" key="1">
    <source>
        <dbReference type="EMBL" id="KAF0718954.1"/>
    </source>
</evidence>
<dbReference type="AlphaFoldDB" id="A0A485K995"/>
<proteinExistence type="predicted"/>